<comment type="caution">
    <text evidence="8">The sequence shown here is derived from an EMBL/GenBank/DDBJ whole genome shotgun (WGS) entry which is preliminary data.</text>
</comment>
<evidence type="ECO:0000256" key="4">
    <source>
        <dbReference type="ARBA" id="ARBA00023163"/>
    </source>
</evidence>
<evidence type="ECO:0000256" key="2">
    <source>
        <dbReference type="ARBA" id="ARBA00022723"/>
    </source>
</evidence>
<feature type="domain" description="Zn(2)-C6 fungal-type" evidence="7">
    <location>
        <begin position="127"/>
        <end position="159"/>
    </location>
</feature>
<feature type="region of interest" description="Disordered" evidence="6">
    <location>
        <begin position="97"/>
        <end position="119"/>
    </location>
</feature>
<dbReference type="InterPro" id="IPR001138">
    <property type="entry name" value="Zn2Cys6_DnaBD"/>
</dbReference>
<dbReference type="AlphaFoldDB" id="A0A395RT43"/>
<dbReference type="GO" id="GO:0005634">
    <property type="term" value="C:nucleus"/>
    <property type="evidence" value="ECO:0007669"/>
    <property type="project" value="UniProtKB-SubCell"/>
</dbReference>
<dbReference type="GO" id="GO:0006351">
    <property type="term" value="P:DNA-templated transcription"/>
    <property type="evidence" value="ECO:0007669"/>
    <property type="project" value="InterPro"/>
</dbReference>
<keyword evidence="2" id="KW-0479">Metal-binding</keyword>
<evidence type="ECO:0000313" key="9">
    <source>
        <dbReference type="Proteomes" id="UP000266152"/>
    </source>
</evidence>
<dbReference type="CDD" id="cd00067">
    <property type="entry name" value="GAL4"/>
    <property type="match status" value="1"/>
</dbReference>
<dbReference type="SMART" id="SM00906">
    <property type="entry name" value="Fungal_trans"/>
    <property type="match status" value="1"/>
</dbReference>
<dbReference type="STRING" id="5514.A0A395RT43"/>
<dbReference type="SUPFAM" id="SSF57701">
    <property type="entry name" value="Zn2/Cys6 DNA-binding domain"/>
    <property type="match status" value="1"/>
</dbReference>
<dbReference type="GO" id="GO:0008270">
    <property type="term" value="F:zinc ion binding"/>
    <property type="evidence" value="ECO:0007669"/>
    <property type="project" value="InterPro"/>
</dbReference>
<organism evidence="8 9">
    <name type="scientific">Fusarium sporotrichioides</name>
    <dbReference type="NCBI Taxonomy" id="5514"/>
    <lineage>
        <taxon>Eukaryota</taxon>
        <taxon>Fungi</taxon>
        <taxon>Dikarya</taxon>
        <taxon>Ascomycota</taxon>
        <taxon>Pezizomycotina</taxon>
        <taxon>Sordariomycetes</taxon>
        <taxon>Hypocreomycetidae</taxon>
        <taxon>Hypocreales</taxon>
        <taxon>Nectriaceae</taxon>
        <taxon>Fusarium</taxon>
    </lineage>
</organism>
<keyword evidence="3" id="KW-0805">Transcription regulation</keyword>
<evidence type="ECO:0000256" key="1">
    <source>
        <dbReference type="ARBA" id="ARBA00004123"/>
    </source>
</evidence>
<dbReference type="CDD" id="cd12148">
    <property type="entry name" value="fungal_TF_MHR"/>
    <property type="match status" value="1"/>
</dbReference>
<dbReference type="InterPro" id="IPR050815">
    <property type="entry name" value="TF_fung"/>
</dbReference>
<sequence length="813" mass="92468">MSEKLSQPQRIHVLPYPDFMHVWPRAPTAKIASQLRIQSILSPIDPEGDRPSETPSHPLPNSKRKLEDLSRVREGTLPASNWLPRYDELRHDAGDDGLVWTQTPSNSDERAERTGSRTKLPMRSSIACVRCRRSKTKCNNDGGHSPCDHCIKGGHQCQYPEPAPVPPKRSESQAAARSEKEPQQEKKRTRKLDDVPGRNSERSTAYAAEVLAYPFLTTELWSQLLSIYKQHYATELPFIHLPSLKERMISEPGQKKDYSSELNMVLLGILTLTARFHPDLVRYVTHLQNSQHGHVRPRTSQPKKNPVAASDFFATVLTTALGPLRTAVDTITVERVQAFLMLGLFEWSQGHESAWMYTGIAVRMAKIMKLELDDQRMGLLENRAPAPQQSRTRSAEIAIVRETRRRTMYSCFILDRMMGYGSDRALSTPAEALRIQLPCSEMAFDLSLQVYTGFLRQPEGFIQPQMNDDSTLSQFIRLIDIWSDISIYSSKGGRKQENLPPWDNRSRFYELRARLNAFYNGLPDTFTLSRQNYYRHDNHQATNTYVSLHMLTSACQIVLNREYLPFLPLRCCGPQGPLDRAQPMLNHSPVGFWEETAERVFLASRNVVDLIELCKDKLPLSSLTTFSIWLAGFMALYARHFPRMDLKQKMTSQQILNFADTSSVLEEEMVGTACQALRRATTYLPAAQSYLDNLEGANRYFSQMKNSVVQNREATRSIGSLDDHVQRMDSAHRHSTSPTLPSMQPTLEEPSKLAVSTSKSQFLLPGIDEEPFETDTPKFLGRDIEMLESQRISKVLNDLEGFSGTGRLRVVFK</sequence>
<feature type="region of interest" description="Disordered" evidence="6">
    <location>
        <begin position="42"/>
        <end position="72"/>
    </location>
</feature>
<name>A0A395RT43_FUSSP</name>
<dbReference type="PROSITE" id="PS00463">
    <property type="entry name" value="ZN2_CY6_FUNGAL_1"/>
    <property type="match status" value="1"/>
</dbReference>
<dbReference type="PROSITE" id="PS50048">
    <property type="entry name" value="ZN2_CY6_FUNGAL_2"/>
    <property type="match status" value="1"/>
</dbReference>
<dbReference type="InterPro" id="IPR007219">
    <property type="entry name" value="XnlR_reg_dom"/>
</dbReference>
<feature type="region of interest" description="Disordered" evidence="6">
    <location>
        <begin position="161"/>
        <end position="201"/>
    </location>
</feature>
<dbReference type="Gene3D" id="4.10.240.10">
    <property type="entry name" value="Zn(2)-C6 fungal-type DNA-binding domain"/>
    <property type="match status" value="1"/>
</dbReference>
<evidence type="ECO:0000313" key="8">
    <source>
        <dbReference type="EMBL" id="RGP63316.1"/>
    </source>
</evidence>
<dbReference type="Pfam" id="PF04082">
    <property type="entry name" value="Fungal_trans"/>
    <property type="match status" value="1"/>
</dbReference>
<dbReference type="PANTHER" id="PTHR47338">
    <property type="entry name" value="ZN(II)2CYS6 TRANSCRIPTION FACTOR (EUROFUNG)-RELATED"/>
    <property type="match status" value="1"/>
</dbReference>
<dbReference type="EMBL" id="PXOF01000133">
    <property type="protein sequence ID" value="RGP63316.1"/>
    <property type="molecule type" value="Genomic_DNA"/>
</dbReference>
<protein>
    <submittedName>
        <fullName evidence="8">Transcriptional regulatory</fullName>
    </submittedName>
</protein>
<evidence type="ECO:0000256" key="5">
    <source>
        <dbReference type="ARBA" id="ARBA00023242"/>
    </source>
</evidence>
<keyword evidence="5" id="KW-0539">Nucleus</keyword>
<feature type="compositionally biased region" description="Basic and acidic residues" evidence="6">
    <location>
        <begin position="177"/>
        <end position="201"/>
    </location>
</feature>
<evidence type="ECO:0000256" key="6">
    <source>
        <dbReference type="SAM" id="MobiDB-lite"/>
    </source>
</evidence>
<dbReference type="InterPro" id="IPR036864">
    <property type="entry name" value="Zn2-C6_fun-type_DNA-bd_sf"/>
</dbReference>
<evidence type="ECO:0000259" key="7">
    <source>
        <dbReference type="PROSITE" id="PS50048"/>
    </source>
</evidence>
<comment type="subcellular location">
    <subcellularLocation>
        <location evidence="1">Nucleus</location>
    </subcellularLocation>
</comment>
<dbReference type="SMART" id="SM00066">
    <property type="entry name" value="GAL4"/>
    <property type="match status" value="1"/>
</dbReference>
<evidence type="ECO:0000256" key="3">
    <source>
        <dbReference type="ARBA" id="ARBA00023015"/>
    </source>
</evidence>
<accession>A0A395RT43</accession>
<keyword evidence="4" id="KW-0804">Transcription</keyword>
<dbReference type="PANTHER" id="PTHR47338:SF5">
    <property type="entry name" value="ZN(II)2CYS6 TRANSCRIPTION FACTOR (EUROFUNG)"/>
    <property type="match status" value="1"/>
</dbReference>
<dbReference type="GO" id="GO:0003677">
    <property type="term" value="F:DNA binding"/>
    <property type="evidence" value="ECO:0007669"/>
    <property type="project" value="InterPro"/>
</dbReference>
<proteinExistence type="predicted"/>
<dbReference type="Proteomes" id="UP000266152">
    <property type="component" value="Unassembled WGS sequence"/>
</dbReference>
<dbReference type="GO" id="GO:0000981">
    <property type="term" value="F:DNA-binding transcription factor activity, RNA polymerase II-specific"/>
    <property type="evidence" value="ECO:0007669"/>
    <property type="project" value="InterPro"/>
</dbReference>
<keyword evidence="9" id="KW-1185">Reference proteome</keyword>
<dbReference type="Pfam" id="PF00172">
    <property type="entry name" value="Zn_clus"/>
    <property type="match status" value="1"/>
</dbReference>
<gene>
    <name evidence="8" type="ORF">FSPOR_8684</name>
</gene>
<reference evidence="8 9" key="1">
    <citation type="journal article" date="2018" name="PLoS Pathog.">
        <title>Evolution of structural diversity of trichothecenes, a family of toxins produced by plant pathogenic and entomopathogenic fungi.</title>
        <authorList>
            <person name="Proctor R.H."/>
            <person name="McCormick S.P."/>
            <person name="Kim H.S."/>
            <person name="Cardoza R.E."/>
            <person name="Stanley A.M."/>
            <person name="Lindo L."/>
            <person name="Kelly A."/>
            <person name="Brown D.W."/>
            <person name="Lee T."/>
            <person name="Vaughan M.M."/>
            <person name="Alexander N.J."/>
            <person name="Busman M."/>
            <person name="Gutierrez S."/>
        </authorList>
    </citation>
    <scope>NUCLEOTIDE SEQUENCE [LARGE SCALE GENOMIC DNA]</scope>
    <source>
        <strain evidence="8 9">NRRL 3299</strain>
    </source>
</reference>